<dbReference type="EMBL" id="NMUH01001370">
    <property type="protein sequence ID" value="MQL91693.1"/>
    <property type="molecule type" value="Genomic_DNA"/>
</dbReference>
<protein>
    <recommendedName>
        <fullName evidence="4">Protein LURP-one-related 8-like</fullName>
    </recommendedName>
</protein>
<accession>A0A843VH35</accession>
<comment type="caution">
    <text evidence="2">The sequence shown here is derived from an EMBL/GenBank/DDBJ whole genome shotgun (WGS) entry which is preliminary data.</text>
</comment>
<sequence length="250" mass="27869">MAMATIQIGGREGCALRETLTMIRQCRLGCRRHMGDPRGAIGWEASPSVDTVFPYPYRCSPSAARLTVWCKSLLFNGRGYTVYDDSDGRMVFRVDNYAQNWREEAHLMDSAGNVLLTIRRCRKKLSITNSWDVYEGDHDVRSRLLGGQQRPLFRVTKALGNPSCTVSVVSPQQEAPSAPAYRMSWSRHDERSHIFAGPAGTLLVAEVRRKLCCGGARGELLGKDVLSMEIQPGMDQALVMALVMINNAMR</sequence>
<keyword evidence="3" id="KW-1185">Reference proteome</keyword>
<organism evidence="2 3">
    <name type="scientific">Colocasia esculenta</name>
    <name type="common">Wild taro</name>
    <name type="synonym">Arum esculentum</name>
    <dbReference type="NCBI Taxonomy" id="4460"/>
    <lineage>
        <taxon>Eukaryota</taxon>
        <taxon>Viridiplantae</taxon>
        <taxon>Streptophyta</taxon>
        <taxon>Embryophyta</taxon>
        <taxon>Tracheophyta</taxon>
        <taxon>Spermatophyta</taxon>
        <taxon>Magnoliopsida</taxon>
        <taxon>Liliopsida</taxon>
        <taxon>Araceae</taxon>
        <taxon>Aroideae</taxon>
        <taxon>Colocasieae</taxon>
        <taxon>Colocasia</taxon>
    </lineage>
</organism>
<evidence type="ECO:0000313" key="2">
    <source>
        <dbReference type="EMBL" id="MQL91693.1"/>
    </source>
</evidence>
<reference evidence="2" key="1">
    <citation type="submission" date="2017-07" db="EMBL/GenBank/DDBJ databases">
        <title>Taro Niue Genome Assembly and Annotation.</title>
        <authorList>
            <person name="Atibalentja N."/>
            <person name="Keating K."/>
            <person name="Fields C.J."/>
        </authorList>
    </citation>
    <scope>NUCLEOTIDE SEQUENCE</scope>
    <source>
        <strain evidence="2">Niue_2</strain>
        <tissue evidence="2">Leaf</tissue>
    </source>
</reference>
<evidence type="ECO:0000256" key="1">
    <source>
        <dbReference type="ARBA" id="ARBA00005437"/>
    </source>
</evidence>
<dbReference type="InterPro" id="IPR007612">
    <property type="entry name" value="LOR"/>
</dbReference>
<dbReference type="Gene3D" id="2.40.160.200">
    <property type="entry name" value="LURP1-related"/>
    <property type="match status" value="1"/>
</dbReference>
<evidence type="ECO:0000313" key="3">
    <source>
        <dbReference type="Proteomes" id="UP000652761"/>
    </source>
</evidence>
<proteinExistence type="inferred from homology"/>
<dbReference type="Pfam" id="PF04525">
    <property type="entry name" value="LOR"/>
    <property type="match status" value="1"/>
</dbReference>
<gene>
    <name evidence="2" type="ORF">Taro_024306</name>
</gene>
<dbReference type="SUPFAM" id="SSF54518">
    <property type="entry name" value="Tubby C-terminal domain-like"/>
    <property type="match status" value="1"/>
</dbReference>
<dbReference type="AlphaFoldDB" id="A0A843VH35"/>
<evidence type="ECO:0008006" key="4">
    <source>
        <dbReference type="Google" id="ProtNLM"/>
    </source>
</evidence>
<comment type="similarity">
    <text evidence="1">Belongs to the LOR family.</text>
</comment>
<dbReference type="Proteomes" id="UP000652761">
    <property type="component" value="Unassembled WGS sequence"/>
</dbReference>
<dbReference type="InterPro" id="IPR025659">
    <property type="entry name" value="Tubby-like_C"/>
</dbReference>
<dbReference type="OrthoDB" id="652749at2759"/>
<name>A0A843VH35_COLES</name>
<dbReference type="PANTHER" id="PTHR31087:SF161">
    <property type="entry name" value="TUBBY C 2 FAMILY PROTEIN"/>
    <property type="match status" value="1"/>
</dbReference>
<dbReference type="PANTHER" id="PTHR31087">
    <property type="match status" value="1"/>
</dbReference>
<dbReference type="InterPro" id="IPR038595">
    <property type="entry name" value="LOR_sf"/>
</dbReference>